<sequence>MNDSLFADLATWIDAAISAPLPEGIAAFHFNLYDSSTTYDLELVGAPTYDPEDSDWACDDIFMSSSPRFEIASEVVGPDWEAGLQAISQMILRYLDAPSAGAARLKAARAVSLGFVDGDLHLVWRAD</sequence>
<evidence type="ECO:0000313" key="2">
    <source>
        <dbReference type="Proteomes" id="UP000326780"/>
    </source>
</evidence>
<gene>
    <name evidence="1" type="ORF">GFK26_17100</name>
</gene>
<protein>
    <submittedName>
        <fullName evidence="1">Uncharacterized protein</fullName>
    </submittedName>
</protein>
<dbReference type="Proteomes" id="UP000326780">
    <property type="component" value="Chromosome"/>
</dbReference>
<reference evidence="1 2" key="1">
    <citation type="submission" date="2019-10" db="EMBL/GenBank/DDBJ databases">
        <title>Complete genome sequence of Variovorax paradoxus 5C-2.</title>
        <authorList>
            <person name="Gogoleva N.E."/>
            <person name="Balkin A.S."/>
        </authorList>
    </citation>
    <scope>NUCLEOTIDE SEQUENCE [LARGE SCALE GENOMIC DNA]</scope>
    <source>
        <strain evidence="1 2">5C-2</strain>
    </source>
</reference>
<name>A0A5Q0M7A2_VARPD</name>
<accession>A0A5Q0M7A2</accession>
<organism evidence="1 2">
    <name type="scientific">Variovorax paradoxus</name>
    <dbReference type="NCBI Taxonomy" id="34073"/>
    <lineage>
        <taxon>Bacteria</taxon>
        <taxon>Pseudomonadati</taxon>
        <taxon>Pseudomonadota</taxon>
        <taxon>Betaproteobacteria</taxon>
        <taxon>Burkholderiales</taxon>
        <taxon>Comamonadaceae</taxon>
        <taxon>Variovorax</taxon>
    </lineage>
</organism>
<evidence type="ECO:0000313" key="1">
    <source>
        <dbReference type="EMBL" id="QFZ84355.1"/>
    </source>
</evidence>
<dbReference type="AlphaFoldDB" id="A0A5Q0M7A2"/>
<proteinExistence type="predicted"/>
<dbReference type="RefSeq" id="WP_153282997.1">
    <property type="nucleotide sequence ID" value="NZ_CP045644.1"/>
</dbReference>
<dbReference type="EMBL" id="CP045644">
    <property type="protein sequence ID" value="QFZ84355.1"/>
    <property type="molecule type" value="Genomic_DNA"/>
</dbReference>